<evidence type="ECO:0000313" key="2">
    <source>
        <dbReference type="Proteomes" id="UP000177092"/>
    </source>
</evidence>
<protein>
    <submittedName>
        <fullName evidence="1">Uncharacterized protein</fullName>
    </submittedName>
</protein>
<name>A0A1F6ABU0_9BACT</name>
<dbReference type="STRING" id="1798384.A3D03_01470"/>
<reference evidence="1 2" key="1">
    <citation type="journal article" date="2016" name="Nat. Commun.">
        <title>Thousands of microbial genomes shed light on interconnected biogeochemical processes in an aquifer system.</title>
        <authorList>
            <person name="Anantharaman K."/>
            <person name="Brown C.T."/>
            <person name="Hug L.A."/>
            <person name="Sharon I."/>
            <person name="Castelle C.J."/>
            <person name="Probst A.J."/>
            <person name="Thomas B.C."/>
            <person name="Singh A."/>
            <person name="Wilkins M.J."/>
            <person name="Karaoz U."/>
            <person name="Brodie E.L."/>
            <person name="Williams K.H."/>
            <person name="Hubbard S.S."/>
            <person name="Banfield J.F."/>
        </authorList>
    </citation>
    <scope>NUCLEOTIDE SEQUENCE [LARGE SCALE GENOMIC DNA]</scope>
</reference>
<dbReference type="EMBL" id="MFJN01000016">
    <property type="protein sequence ID" value="OGG21797.1"/>
    <property type="molecule type" value="Genomic_DNA"/>
</dbReference>
<evidence type="ECO:0000313" key="1">
    <source>
        <dbReference type="EMBL" id="OGG21797.1"/>
    </source>
</evidence>
<gene>
    <name evidence="1" type="ORF">A3D03_01470</name>
</gene>
<proteinExistence type="predicted"/>
<comment type="caution">
    <text evidence="1">The sequence shown here is derived from an EMBL/GenBank/DDBJ whole genome shotgun (WGS) entry which is preliminary data.</text>
</comment>
<organism evidence="1 2">
    <name type="scientific">Candidatus Gottesmanbacteria bacterium RIFCSPHIGHO2_02_FULL_40_13</name>
    <dbReference type="NCBI Taxonomy" id="1798384"/>
    <lineage>
        <taxon>Bacteria</taxon>
        <taxon>Candidatus Gottesmaniibacteriota</taxon>
    </lineage>
</organism>
<dbReference type="AlphaFoldDB" id="A0A1F6ABU0"/>
<dbReference type="Gene3D" id="3.20.20.510">
    <property type="entry name" value="Uncharacterised protein PF12979, DUF3863"/>
    <property type="match status" value="1"/>
</dbReference>
<accession>A0A1F6ABU0</accession>
<sequence>MKYLLISLVFLIGAIKPVYASDANFLIINQIRGNEDCCDKGSGELIDAISQSENIKFLPMGWTIRYDVFEDSVIFDKIKKIKDLGLLLEITPRLASEAKVKYKGSLNSRSSDWYFAKNSMLLGYLQEDRKKLIDTAFSKFKAKLGYFPSYTSSWMIDGWSLKYIHDRYGVILHELTKEQYETDSYSLEGGIFNAPYYPSINHPLIPGNFGNKLNLIVVRQTATDLVYNYGSSKSYFTSQPNDYLENPQKKDITYFKSLVVDAISQPSEFRFGVIGFENSYPWDKYGQEYLGQLDYIQDLANKGKLKVISPSDFAKIFQGKFPENPPFFLEKDFNSKSKTGVLWYFGKNYRARVLLKDKKLILDDLRLFTPLDDPYYQDPSRADYSYWIVPYLIDGSKMFTDTQKTDFKNFNNFISESRQDTETSPFGIELGEGNFNLINKTSEVEITFTDKPNKTIILQPRKIILRNNLQAKFTNTKDMVLHNLFSDAPQIISFPNQFNLFFKPEKNAILAGWKVEEDYIPFFTLTRDENSITLTPVDKITNLQKLNPMFQPDRSGLLADRDFSIFYWNNKTAVAGRNPLRLFILPLNKLGRPASVQNVQVTGEGSSDLDVKLPQDYTYRIKPWYIDITSSIPLSTTISITADGIDIAKNIPIQFITDCKKEIKKCLLNPMQLLDYIYINAGEQWTKAKRLVGSPIKTVGRISMFGLLIQRKRQSKLV</sequence>
<dbReference type="Proteomes" id="UP000177092">
    <property type="component" value="Unassembled WGS sequence"/>
</dbReference>